<dbReference type="Pfam" id="PF24731">
    <property type="entry name" value="DUF7683"/>
    <property type="match status" value="1"/>
</dbReference>
<evidence type="ECO:0000313" key="2">
    <source>
        <dbReference type="EMBL" id="WAC10375.1"/>
    </source>
</evidence>
<evidence type="ECO:0000313" key="3">
    <source>
        <dbReference type="Proteomes" id="UP001164653"/>
    </source>
</evidence>
<organism evidence="2 3">
    <name type="scientific">Dyadobacter pollutisoli</name>
    <dbReference type="NCBI Taxonomy" id="2910158"/>
    <lineage>
        <taxon>Bacteria</taxon>
        <taxon>Pseudomonadati</taxon>
        <taxon>Bacteroidota</taxon>
        <taxon>Cytophagia</taxon>
        <taxon>Cytophagales</taxon>
        <taxon>Spirosomataceae</taxon>
        <taxon>Dyadobacter</taxon>
    </lineage>
</organism>
<dbReference type="KEGG" id="dpf:ON006_21780"/>
<dbReference type="RefSeq" id="WP_244825185.1">
    <property type="nucleotide sequence ID" value="NZ_CP112998.1"/>
</dbReference>
<dbReference type="AlphaFoldDB" id="A0A9E8N5U1"/>
<feature type="domain" description="DUF7683" evidence="1">
    <location>
        <begin position="7"/>
        <end position="78"/>
    </location>
</feature>
<dbReference type="InterPro" id="IPR056100">
    <property type="entry name" value="DUF7683"/>
</dbReference>
<gene>
    <name evidence="2" type="ORF">ON006_21780</name>
</gene>
<sequence>METEVQRLISWFDKETDSLISEYNIEVLISLDELKTIFDPYPDDPLMYMVYDISPEIGVSLNKYFPFSFDFEKYSYQLDCFTAGT</sequence>
<proteinExistence type="predicted"/>
<dbReference type="EMBL" id="CP112998">
    <property type="protein sequence ID" value="WAC10375.1"/>
    <property type="molecule type" value="Genomic_DNA"/>
</dbReference>
<name>A0A9E8N5U1_9BACT</name>
<evidence type="ECO:0000259" key="1">
    <source>
        <dbReference type="Pfam" id="PF24731"/>
    </source>
</evidence>
<accession>A0A9E8N5U1</accession>
<dbReference type="Proteomes" id="UP001164653">
    <property type="component" value="Chromosome"/>
</dbReference>
<protein>
    <recommendedName>
        <fullName evidence="1">DUF7683 domain-containing protein</fullName>
    </recommendedName>
</protein>
<keyword evidence="3" id="KW-1185">Reference proteome</keyword>
<reference evidence="2" key="1">
    <citation type="submission" date="2022-11" db="EMBL/GenBank/DDBJ databases">
        <title>Dyadobacter pollutisoli sp. nov., isolated from plastic dumped soil.</title>
        <authorList>
            <person name="Kim J.M."/>
            <person name="Kim K.R."/>
            <person name="Lee J.K."/>
            <person name="Hao L."/>
            <person name="Jeon C.O."/>
        </authorList>
    </citation>
    <scope>NUCLEOTIDE SEQUENCE</scope>
    <source>
        <strain evidence="2">U1</strain>
    </source>
</reference>